<name>A0A5C7HWJ0_9ROSI</name>
<dbReference type="InterPro" id="IPR036392">
    <property type="entry name" value="PLAT/LH2_dom_sf"/>
</dbReference>
<protein>
    <recommendedName>
        <fullName evidence="2">PLAT domain-containing protein</fullName>
    </recommendedName>
</protein>
<dbReference type="PROSITE" id="PS50095">
    <property type="entry name" value="PLAT"/>
    <property type="match status" value="1"/>
</dbReference>
<dbReference type="Pfam" id="PF01477">
    <property type="entry name" value="PLAT"/>
    <property type="match status" value="1"/>
</dbReference>
<dbReference type="InterPro" id="IPR001024">
    <property type="entry name" value="PLAT/LH2_dom"/>
</dbReference>
<dbReference type="Proteomes" id="UP000323000">
    <property type="component" value="Chromosome 6"/>
</dbReference>
<evidence type="ECO:0000313" key="3">
    <source>
        <dbReference type="EMBL" id="TXG60696.1"/>
    </source>
</evidence>
<dbReference type="CDD" id="cd01754">
    <property type="entry name" value="PLAT_plant_stress"/>
    <property type="match status" value="1"/>
</dbReference>
<dbReference type="Gene3D" id="2.40.180.10">
    <property type="entry name" value="Catalase core domain"/>
    <property type="match status" value="1"/>
</dbReference>
<dbReference type="EMBL" id="VAHF01000006">
    <property type="protein sequence ID" value="TXG60696.1"/>
    <property type="molecule type" value="Genomic_DNA"/>
</dbReference>
<organism evidence="3 4">
    <name type="scientific">Acer yangbiense</name>
    <dbReference type="NCBI Taxonomy" id="1000413"/>
    <lineage>
        <taxon>Eukaryota</taxon>
        <taxon>Viridiplantae</taxon>
        <taxon>Streptophyta</taxon>
        <taxon>Embryophyta</taxon>
        <taxon>Tracheophyta</taxon>
        <taxon>Spermatophyta</taxon>
        <taxon>Magnoliopsida</taxon>
        <taxon>eudicotyledons</taxon>
        <taxon>Gunneridae</taxon>
        <taxon>Pentapetalae</taxon>
        <taxon>rosids</taxon>
        <taxon>malvids</taxon>
        <taxon>Sapindales</taxon>
        <taxon>Sapindaceae</taxon>
        <taxon>Hippocastanoideae</taxon>
        <taxon>Acereae</taxon>
        <taxon>Acer</taxon>
    </lineage>
</organism>
<sequence>MADMDLILNLRELILESTERLEVRQGVPFGFTIWVTPALCGHRPAGRTTASAKGPILVGTLEGNKTVVAHAGSTGAFVSKGSITIAHDIWGKDQTVGTVLDMGSLNPRFMFGYCSSGCGFIASTKPRVRTILVGFDNYHCLVRDCRFANYDSESVPVDPSGSRVLWMMPASKMVALFETPSESRDSRRSVTLVDGYDCVYTIYVRTGSIFKGGTDSIISLKLYDKYGEIVQIKNLEAWGGLMGTGYNYFERGNLDIFSGRGECLYEPICAINLTSDGSGPHHGWYVNYVEVTSTGVHTSCSQQQFEIEQWLALDTSPYELTAIRNYCPSDFDDQRVGGRPDRKVIKLRTSTISSV</sequence>
<comment type="caution">
    <text evidence="3">The sequence shown here is derived from an EMBL/GenBank/DDBJ whole genome shotgun (WGS) entry which is preliminary data.</text>
</comment>
<gene>
    <name evidence="3" type="ORF">EZV62_015269</name>
</gene>
<dbReference type="AlphaFoldDB" id="A0A5C7HWJ0"/>
<comment type="caution">
    <text evidence="1">Lacks conserved residue(s) required for the propagation of feature annotation.</text>
</comment>
<dbReference type="PANTHER" id="PTHR31718:SF0">
    <property type="entry name" value="PLAT DOMAIN-CONTAINING PROTEIN 2"/>
    <property type="match status" value="1"/>
</dbReference>
<evidence type="ECO:0000313" key="4">
    <source>
        <dbReference type="Proteomes" id="UP000323000"/>
    </source>
</evidence>
<proteinExistence type="predicted"/>
<dbReference type="PANTHER" id="PTHR31718">
    <property type="entry name" value="PLAT DOMAIN-CONTAINING PROTEIN"/>
    <property type="match status" value="1"/>
</dbReference>
<dbReference type="SUPFAM" id="SSF49723">
    <property type="entry name" value="Lipase/lipooxygenase domain (PLAT/LH2 domain)"/>
    <property type="match status" value="1"/>
</dbReference>
<feature type="domain" description="PLAT" evidence="2">
    <location>
        <begin position="198"/>
        <end position="325"/>
    </location>
</feature>
<dbReference type="OrthoDB" id="5322100at2759"/>
<evidence type="ECO:0000259" key="2">
    <source>
        <dbReference type="PROSITE" id="PS50095"/>
    </source>
</evidence>
<keyword evidence="4" id="KW-1185">Reference proteome</keyword>
<evidence type="ECO:0000256" key="1">
    <source>
        <dbReference type="PROSITE-ProRule" id="PRU00152"/>
    </source>
</evidence>
<reference evidence="4" key="1">
    <citation type="journal article" date="2019" name="Gigascience">
        <title>De novo genome assembly of the endangered Acer yangbiense, a plant species with extremely small populations endemic to Yunnan Province, China.</title>
        <authorList>
            <person name="Yang J."/>
            <person name="Wariss H.M."/>
            <person name="Tao L."/>
            <person name="Zhang R."/>
            <person name="Yun Q."/>
            <person name="Hollingsworth P."/>
            <person name="Dao Z."/>
            <person name="Luo G."/>
            <person name="Guo H."/>
            <person name="Ma Y."/>
            <person name="Sun W."/>
        </authorList>
    </citation>
    <scope>NUCLEOTIDE SEQUENCE [LARGE SCALE GENOMIC DNA]</scope>
    <source>
        <strain evidence="4">cv. Malutang</strain>
    </source>
</reference>
<accession>A0A5C7HWJ0</accession>